<keyword evidence="6" id="KW-0249">Electron transport</keyword>
<evidence type="ECO:0000256" key="7">
    <source>
        <dbReference type="ARBA" id="ARBA00023004"/>
    </source>
</evidence>
<dbReference type="InterPro" id="IPR050597">
    <property type="entry name" value="Cytochrome_c_Oxidase_Subunit"/>
</dbReference>
<feature type="signal peptide" evidence="9">
    <location>
        <begin position="1"/>
        <end position="19"/>
    </location>
</feature>
<evidence type="ECO:0000313" key="11">
    <source>
        <dbReference type="EMBL" id="NJA88201.1"/>
    </source>
</evidence>
<evidence type="ECO:0000256" key="4">
    <source>
        <dbReference type="ARBA" id="ARBA00022723"/>
    </source>
</evidence>
<dbReference type="EMBL" id="JAATWB010000001">
    <property type="protein sequence ID" value="NJA88201.1"/>
    <property type="molecule type" value="Genomic_DNA"/>
</dbReference>
<evidence type="ECO:0000256" key="9">
    <source>
        <dbReference type="SAM" id="SignalP"/>
    </source>
</evidence>
<accession>A0ABX0WH65</accession>
<dbReference type="PANTHER" id="PTHR33751">
    <property type="entry name" value="CBB3-TYPE CYTOCHROME C OXIDASE SUBUNIT FIXP"/>
    <property type="match status" value="1"/>
</dbReference>
<dbReference type="PROSITE" id="PS51007">
    <property type="entry name" value="CYTC"/>
    <property type="match status" value="2"/>
</dbReference>
<evidence type="ECO:0000256" key="1">
    <source>
        <dbReference type="ARBA" id="ARBA00004418"/>
    </source>
</evidence>
<dbReference type="Pfam" id="PF00034">
    <property type="entry name" value="Cytochrom_C"/>
    <property type="match status" value="2"/>
</dbReference>
<evidence type="ECO:0000256" key="8">
    <source>
        <dbReference type="PROSITE-ProRule" id="PRU00433"/>
    </source>
</evidence>
<evidence type="ECO:0000313" key="12">
    <source>
        <dbReference type="Proteomes" id="UP000720344"/>
    </source>
</evidence>
<keyword evidence="4 8" id="KW-0479">Metal-binding</keyword>
<dbReference type="InterPro" id="IPR024167">
    <property type="entry name" value="Cytochrome_c4-like"/>
</dbReference>
<dbReference type="InterPro" id="IPR036909">
    <property type="entry name" value="Cyt_c-like_dom_sf"/>
</dbReference>
<comment type="caution">
    <text evidence="11">The sequence shown here is derived from an EMBL/GenBank/DDBJ whole genome shotgun (WGS) entry which is preliminary data.</text>
</comment>
<reference evidence="12" key="1">
    <citation type="submission" date="2020-03" db="EMBL/GenBank/DDBJ databases">
        <title>Whole-genome sequence of the purple nonsulfur bacterium Rhodocyclus tenuis DSM112.</title>
        <authorList>
            <person name="Kyndt J.A."/>
            <person name="Meyer T.E."/>
        </authorList>
    </citation>
    <scope>NUCLEOTIDE SEQUENCE [LARGE SCALE GENOMIC DNA]</scope>
    <source>
        <strain evidence="12">DSM 112</strain>
    </source>
</reference>
<feature type="domain" description="Cytochrome c" evidence="10">
    <location>
        <begin position="116"/>
        <end position="206"/>
    </location>
</feature>
<dbReference type="InterPro" id="IPR009056">
    <property type="entry name" value="Cyt_c-like_dom"/>
</dbReference>
<comment type="subcellular location">
    <subcellularLocation>
        <location evidence="1">Periplasm</location>
    </subcellularLocation>
</comment>
<evidence type="ECO:0000256" key="5">
    <source>
        <dbReference type="ARBA" id="ARBA00022764"/>
    </source>
</evidence>
<keyword evidence="7 8" id="KW-0408">Iron</keyword>
<evidence type="ECO:0000256" key="2">
    <source>
        <dbReference type="ARBA" id="ARBA00022448"/>
    </source>
</evidence>
<dbReference type="PANTHER" id="PTHR33751:SF9">
    <property type="entry name" value="CYTOCHROME C4"/>
    <property type="match status" value="1"/>
</dbReference>
<feature type="chain" id="PRO_5045067148" evidence="9">
    <location>
        <begin position="20"/>
        <end position="206"/>
    </location>
</feature>
<keyword evidence="12" id="KW-1185">Reference proteome</keyword>
<evidence type="ECO:0000256" key="3">
    <source>
        <dbReference type="ARBA" id="ARBA00022617"/>
    </source>
</evidence>
<protein>
    <submittedName>
        <fullName evidence="11">Cytochrome c4</fullName>
    </submittedName>
</protein>
<name>A0ABX0WH65_9RHOO</name>
<keyword evidence="9" id="KW-0732">Signal</keyword>
<keyword evidence="3 8" id="KW-0349">Heme</keyword>
<dbReference type="SUPFAM" id="SSF46626">
    <property type="entry name" value="Cytochrome c"/>
    <property type="match status" value="2"/>
</dbReference>
<dbReference type="Proteomes" id="UP000720344">
    <property type="component" value="Unassembled WGS sequence"/>
</dbReference>
<keyword evidence="5" id="KW-0574">Periplasm</keyword>
<evidence type="ECO:0000256" key="6">
    <source>
        <dbReference type="ARBA" id="ARBA00022982"/>
    </source>
</evidence>
<sequence length="206" mass="21766">MIRTTALAVLLAATLPVFASEAANTKVDLEKAKQIASSVCVACHGADGNAPTTAFPILAGQGADYITKQLGNFKTMVRNNPIMFGMAATLSDDDMKSLGVYFSRQEHKANASKDEALAAEGRTLWRRGDFAKGIPACASCHGPAGAGLPAQFPRLAGQYAEYTEAQLNTFRSGERANDPAAMMRTIAAKLSDRQIKAVADYAAGLH</sequence>
<gene>
    <name evidence="11" type="ORF">HCX48_03060</name>
</gene>
<keyword evidence="2" id="KW-0813">Transport</keyword>
<proteinExistence type="predicted"/>
<evidence type="ECO:0000259" key="10">
    <source>
        <dbReference type="PROSITE" id="PS51007"/>
    </source>
</evidence>
<dbReference type="PIRSF" id="PIRSF000005">
    <property type="entry name" value="Cytochrome_c4"/>
    <property type="match status" value="1"/>
</dbReference>
<organism evidence="11 12">
    <name type="scientific">Rhodocyclus gracilis</name>
    <dbReference type="NCBI Taxonomy" id="2929842"/>
    <lineage>
        <taxon>Bacteria</taxon>
        <taxon>Pseudomonadati</taxon>
        <taxon>Pseudomonadota</taxon>
        <taxon>Betaproteobacteria</taxon>
        <taxon>Rhodocyclales</taxon>
        <taxon>Rhodocyclaceae</taxon>
        <taxon>Rhodocyclus</taxon>
    </lineage>
</organism>
<dbReference type="Gene3D" id="1.10.760.10">
    <property type="entry name" value="Cytochrome c-like domain"/>
    <property type="match status" value="2"/>
</dbReference>
<dbReference type="RefSeq" id="WP_153590245.1">
    <property type="nucleotide sequence ID" value="NZ_JAATWB010000001.1"/>
</dbReference>
<feature type="domain" description="Cytochrome c" evidence="10">
    <location>
        <begin position="27"/>
        <end position="106"/>
    </location>
</feature>